<dbReference type="GO" id="GO:0005096">
    <property type="term" value="F:GTPase activator activity"/>
    <property type="evidence" value="ECO:0007669"/>
    <property type="project" value="TreeGrafter"/>
</dbReference>
<feature type="compositionally biased region" description="Acidic residues" evidence="1">
    <location>
        <begin position="285"/>
        <end position="298"/>
    </location>
</feature>
<dbReference type="RefSeq" id="XP_007782033.1">
    <property type="nucleotide sequence ID" value="XM_007783843.1"/>
</dbReference>
<dbReference type="FunFam" id="1.10.10.750:FF:000013">
    <property type="entry name" value="Similar to TBC domain protein"/>
    <property type="match status" value="1"/>
</dbReference>
<dbReference type="AlphaFoldDB" id="R7YYJ0"/>
<feature type="compositionally biased region" description="Low complexity" evidence="1">
    <location>
        <begin position="252"/>
        <end position="264"/>
    </location>
</feature>
<reference evidence="4" key="1">
    <citation type="submission" date="2012-06" db="EMBL/GenBank/DDBJ databases">
        <title>The genome sequence of Coniosporium apollinis CBS 100218.</title>
        <authorList>
            <consortium name="The Broad Institute Genome Sequencing Platform"/>
            <person name="Cuomo C."/>
            <person name="Gorbushina A."/>
            <person name="Noack S."/>
            <person name="Walker B."/>
            <person name="Young S.K."/>
            <person name="Zeng Q."/>
            <person name="Gargeya S."/>
            <person name="Fitzgerald M."/>
            <person name="Haas B."/>
            <person name="Abouelleil A."/>
            <person name="Alvarado L."/>
            <person name="Arachchi H.M."/>
            <person name="Berlin A.M."/>
            <person name="Chapman S.B."/>
            <person name="Goldberg J."/>
            <person name="Griggs A."/>
            <person name="Gujja S."/>
            <person name="Hansen M."/>
            <person name="Howarth C."/>
            <person name="Imamovic A."/>
            <person name="Larimer J."/>
            <person name="McCowan C."/>
            <person name="Montmayeur A."/>
            <person name="Murphy C."/>
            <person name="Neiman D."/>
            <person name="Pearson M."/>
            <person name="Priest M."/>
            <person name="Roberts A."/>
            <person name="Saif S."/>
            <person name="Shea T."/>
            <person name="Sisk P."/>
            <person name="Sykes S."/>
            <person name="Wortman J."/>
            <person name="Nusbaum C."/>
            <person name="Birren B."/>
        </authorList>
    </citation>
    <scope>NUCLEOTIDE SEQUENCE [LARGE SCALE GENOMIC DNA]</scope>
    <source>
        <strain evidence="4">CBS 100218</strain>
    </source>
</reference>
<organism evidence="3 4">
    <name type="scientific">Coniosporium apollinis (strain CBS 100218)</name>
    <name type="common">Rock-inhabiting black yeast</name>
    <dbReference type="NCBI Taxonomy" id="1168221"/>
    <lineage>
        <taxon>Eukaryota</taxon>
        <taxon>Fungi</taxon>
        <taxon>Dikarya</taxon>
        <taxon>Ascomycota</taxon>
        <taxon>Pezizomycotina</taxon>
        <taxon>Dothideomycetes</taxon>
        <taxon>Dothideomycetes incertae sedis</taxon>
        <taxon>Coniosporium</taxon>
    </lineage>
</organism>
<dbReference type="OrthoDB" id="289721at2759"/>
<proteinExistence type="predicted"/>
<dbReference type="eggNOG" id="KOG2223">
    <property type="taxonomic scope" value="Eukaryota"/>
</dbReference>
<dbReference type="OMA" id="WSKAIGN"/>
<dbReference type="Pfam" id="PF00566">
    <property type="entry name" value="RabGAP-TBC"/>
    <property type="match status" value="1"/>
</dbReference>
<feature type="compositionally biased region" description="Polar residues" evidence="1">
    <location>
        <begin position="179"/>
        <end position="196"/>
    </location>
</feature>
<evidence type="ECO:0000313" key="4">
    <source>
        <dbReference type="Proteomes" id="UP000016924"/>
    </source>
</evidence>
<protein>
    <recommendedName>
        <fullName evidence="2">Rab-GAP TBC domain-containing protein</fullName>
    </recommendedName>
</protein>
<dbReference type="InterPro" id="IPR050302">
    <property type="entry name" value="Rab_GAP_TBC_domain"/>
</dbReference>
<name>R7YYJ0_CONA1</name>
<dbReference type="GeneID" id="19903273"/>
<dbReference type="GO" id="GO:0031267">
    <property type="term" value="F:small GTPase binding"/>
    <property type="evidence" value="ECO:0007669"/>
    <property type="project" value="TreeGrafter"/>
</dbReference>
<dbReference type="PANTHER" id="PTHR47219">
    <property type="entry name" value="RAB GTPASE-ACTIVATING PROTEIN 1-LIKE"/>
    <property type="match status" value="1"/>
</dbReference>
<feature type="compositionally biased region" description="Low complexity" evidence="1">
    <location>
        <begin position="159"/>
        <end position="177"/>
    </location>
</feature>
<dbReference type="Pfam" id="PF22874">
    <property type="entry name" value="SBE2_M"/>
    <property type="match status" value="1"/>
</dbReference>
<dbReference type="InterPro" id="IPR053949">
    <property type="entry name" value="SBE2/SBE22_M"/>
</dbReference>
<dbReference type="SUPFAM" id="SSF47923">
    <property type="entry name" value="Ypt/Rab-GAP domain of gyp1p"/>
    <property type="match status" value="2"/>
</dbReference>
<evidence type="ECO:0000313" key="3">
    <source>
        <dbReference type="EMBL" id="EON66716.1"/>
    </source>
</evidence>
<dbReference type="SMART" id="SM00164">
    <property type="entry name" value="TBC"/>
    <property type="match status" value="1"/>
</dbReference>
<dbReference type="Gene3D" id="1.10.10.750">
    <property type="entry name" value="Ypt/Rab-GAP domain of gyp1p, domain 1"/>
    <property type="match status" value="1"/>
</dbReference>
<dbReference type="Proteomes" id="UP000016924">
    <property type="component" value="Unassembled WGS sequence"/>
</dbReference>
<dbReference type="Gene3D" id="1.10.8.270">
    <property type="entry name" value="putative rabgap domain of human tbc1 domain family member 14 like domains"/>
    <property type="match status" value="1"/>
</dbReference>
<evidence type="ECO:0000256" key="1">
    <source>
        <dbReference type="SAM" id="MobiDB-lite"/>
    </source>
</evidence>
<feature type="compositionally biased region" description="Low complexity" evidence="1">
    <location>
        <begin position="111"/>
        <end position="122"/>
    </location>
</feature>
<dbReference type="EMBL" id="JH767582">
    <property type="protein sequence ID" value="EON66716.1"/>
    <property type="molecule type" value="Genomic_DNA"/>
</dbReference>
<feature type="region of interest" description="Disordered" evidence="1">
    <location>
        <begin position="150"/>
        <end position="347"/>
    </location>
</feature>
<sequence>MTSNSAETAVLFDKPHIYSIDITEGQLHDVCDPDHHVHYEEFFVNNPTDKACGKHFLLTTTAHIETPITPPQTPPRARGPRVRPLINTTALPRIDTMLDTAPDSPPDLTNSKSSKSSSFHSSSLDDVAGFNGVPDFEDISLDELRILPSQSSPKRPLARTSITSTSSSRSSGQGLSSFRDLTNSKPRYPSLRTQVNGAVRQQACLDPPNRTMRRGSASPSRPAQGMRSAPAPRSRSNSPSGPSQHKLPPSPCSLRSNSCSGSSPTGMPLGRRQSWQPGRKTVKELEDEYHDSDEEVPEDAIMWNVPVSPRPPHERSTPPTPALQTPRVSSSRERGQGPVKHHQSMPGVLPINARSSSGPSHFPTRPPLPVSASEGAVTDGYHPYRPRTKSWTAAVYDLSPEARSLTEALEAYAEQTEHQHEERIQNGVPTARQSHDKLRSTSSLVELPPLQKGNIMIDPLPISKEKAAVLTRTRPSWLPPKDPKEEAKHLKEYQRMMAHSLEAEKRHKAKIAEAKAAHDDTATALSRIWDQHVLPNWAAVLHEPRTRELWWRGIAPRSRGVVWSRAIGNELGVTADSYTAALGRARAVGEQLAGPREEEEERNARRERKWFADIDRDVGTTFPALNIFQPTGPLHQPLLELLKAYAMYNPDIGYVHGTHLVAALLLLNLPAGAPSFVALANLLNRAVPAAFLGGDEGAQARVYDLLAGMVRYKLPRLSRHLFGEEGRREGERGGIGLQMREWLDPLLSGLFCAELGVEIASRVWDVYVFEGDRALVRAVVGMLSVLEGRLYGSKEEVLRVLRGTRDVGTADEFMAGMRSAGKVEVEGEGTRR</sequence>
<feature type="compositionally biased region" description="Low complexity" evidence="1">
    <location>
        <begin position="227"/>
        <end position="243"/>
    </location>
</feature>
<dbReference type="PROSITE" id="PS50086">
    <property type="entry name" value="TBC_RABGAP"/>
    <property type="match status" value="1"/>
</dbReference>
<accession>R7YYJ0</accession>
<dbReference type="HOGENOM" id="CLU_009825_0_0_1"/>
<evidence type="ECO:0000259" key="2">
    <source>
        <dbReference type="PROSITE" id="PS50086"/>
    </source>
</evidence>
<feature type="region of interest" description="Disordered" evidence="1">
    <location>
        <begin position="88"/>
        <end position="124"/>
    </location>
</feature>
<dbReference type="PANTHER" id="PTHR47219:SF15">
    <property type="entry name" value="TBC1 DOMAIN FAMILY MEMBER 12 ISOFORM X1"/>
    <property type="match status" value="1"/>
</dbReference>
<keyword evidence="4" id="KW-1185">Reference proteome</keyword>
<dbReference type="Gene3D" id="1.10.472.80">
    <property type="entry name" value="Ypt/Rab-GAP domain of gyp1p, domain 3"/>
    <property type="match status" value="1"/>
</dbReference>
<dbReference type="STRING" id="1168221.R7YYJ0"/>
<dbReference type="InterPro" id="IPR000195">
    <property type="entry name" value="Rab-GAP-TBC_dom"/>
</dbReference>
<dbReference type="InterPro" id="IPR035969">
    <property type="entry name" value="Rab-GAP_TBC_sf"/>
</dbReference>
<feature type="domain" description="Rab-GAP TBC" evidence="2">
    <location>
        <begin position="553"/>
        <end position="771"/>
    </location>
</feature>
<gene>
    <name evidence="3" type="ORF">W97_05962</name>
</gene>